<dbReference type="STRING" id="349095.SAMN05660299_02697"/>
<feature type="domain" description="AAA+ ATPase" evidence="4">
    <location>
        <begin position="101"/>
        <end position="236"/>
    </location>
</feature>
<dbReference type="RefSeq" id="WP_091652953.1">
    <property type="nucleotide sequence ID" value="NZ_FNHQ01000047.1"/>
</dbReference>
<dbReference type="Gene3D" id="3.40.50.300">
    <property type="entry name" value="P-loop containing nucleotide triphosphate hydrolases"/>
    <property type="match status" value="1"/>
</dbReference>
<dbReference type="PANTHER" id="PTHR30050:SF4">
    <property type="entry name" value="ATP-BINDING PROTEIN RV3427C IN INSERTION SEQUENCE-RELATED"/>
    <property type="match status" value="1"/>
</dbReference>
<reference evidence="5 6" key="1">
    <citation type="submission" date="2016-10" db="EMBL/GenBank/DDBJ databases">
        <authorList>
            <person name="de Groot N.N."/>
        </authorList>
    </citation>
    <scope>NUCLEOTIDE SEQUENCE [LARGE SCALE GENOMIC DNA]</scope>
    <source>
        <strain evidence="5 6">DSM 16981</strain>
    </source>
</reference>
<proteinExistence type="inferred from homology"/>
<dbReference type="PANTHER" id="PTHR30050">
    <property type="entry name" value="CHROMOSOMAL REPLICATION INITIATOR PROTEIN DNAA"/>
    <property type="match status" value="1"/>
</dbReference>
<sequence length="256" mass="29290">MAVELVEEQIQLYAKQLKIPTFSHYEEVLRRTSPDQTFAELLLFLLKAEYEQRQENKNQRRLKQAGFPYTKTLDELDVSRYGSQITEMFMMELASCRFIDDKKNIVMMGNPGRGKTHLAIGLRLKACAAGMSVLFKNASALSTDLTEARDTYVLGKLEKKIQKADLLIIDEMGYVRFDRYQSELLFKVIADRSERGSIIVTTNLPFSEWTTLFENMAMVTALVDRLTFHSYILDMNGDSYRLGQAKKFSKGGSLSS</sequence>
<dbReference type="OrthoDB" id="1634151at2"/>
<dbReference type="GO" id="GO:0005524">
    <property type="term" value="F:ATP binding"/>
    <property type="evidence" value="ECO:0007669"/>
    <property type="project" value="UniProtKB-KW"/>
</dbReference>
<keyword evidence="2" id="KW-0547">Nucleotide-binding</keyword>
<keyword evidence="6" id="KW-1185">Reference proteome</keyword>
<evidence type="ECO:0000313" key="5">
    <source>
        <dbReference type="EMBL" id="SDN42171.1"/>
    </source>
</evidence>
<dbReference type="SUPFAM" id="SSF52540">
    <property type="entry name" value="P-loop containing nucleoside triphosphate hydrolases"/>
    <property type="match status" value="1"/>
</dbReference>
<dbReference type="PIRSF" id="PIRSF003073">
    <property type="entry name" value="DNAC_TnpB_IstB"/>
    <property type="match status" value="1"/>
</dbReference>
<evidence type="ECO:0000256" key="1">
    <source>
        <dbReference type="ARBA" id="ARBA00008059"/>
    </source>
</evidence>
<dbReference type="Pfam" id="PF01695">
    <property type="entry name" value="IstB_IS21"/>
    <property type="match status" value="1"/>
</dbReference>
<organism evidence="5 6">
    <name type="scientific">Megasphaera paucivorans</name>
    <dbReference type="NCBI Taxonomy" id="349095"/>
    <lineage>
        <taxon>Bacteria</taxon>
        <taxon>Bacillati</taxon>
        <taxon>Bacillota</taxon>
        <taxon>Negativicutes</taxon>
        <taxon>Veillonellales</taxon>
        <taxon>Veillonellaceae</taxon>
        <taxon>Megasphaera</taxon>
    </lineage>
</organism>
<evidence type="ECO:0000256" key="2">
    <source>
        <dbReference type="ARBA" id="ARBA00022741"/>
    </source>
</evidence>
<evidence type="ECO:0000256" key="3">
    <source>
        <dbReference type="ARBA" id="ARBA00022840"/>
    </source>
</evidence>
<dbReference type="SMART" id="SM00382">
    <property type="entry name" value="AAA"/>
    <property type="match status" value="1"/>
</dbReference>
<dbReference type="InterPro" id="IPR047661">
    <property type="entry name" value="IstB"/>
</dbReference>
<dbReference type="AlphaFoldDB" id="A0A1H0B982"/>
<protein>
    <submittedName>
        <fullName evidence="5">DNA replication protein DnaC</fullName>
    </submittedName>
</protein>
<accession>A0A1H0B982</accession>
<gene>
    <name evidence="5" type="ORF">SAMN05660299_02697</name>
</gene>
<dbReference type="InterPro" id="IPR003593">
    <property type="entry name" value="AAA+_ATPase"/>
</dbReference>
<dbReference type="GO" id="GO:0006260">
    <property type="term" value="P:DNA replication"/>
    <property type="evidence" value="ECO:0007669"/>
    <property type="project" value="TreeGrafter"/>
</dbReference>
<keyword evidence="3" id="KW-0067">ATP-binding</keyword>
<dbReference type="InterPro" id="IPR002611">
    <property type="entry name" value="IstB_ATP-bd"/>
</dbReference>
<dbReference type="InterPro" id="IPR028350">
    <property type="entry name" value="DNAC/IstB-like"/>
</dbReference>
<dbReference type="InterPro" id="IPR027417">
    <property type="entry name" value="P-loop_NTPase"/>
</dbReference>
<comment type="similarity">
    <text evidence="1">Belongs to the IS21/IS1162 putative ATP-binding protein family.</text>
</comment>
<evidence type="ECO:0000313" key="6">
    <source>
        <dbReference type="Proteomes" id="UP000199309"/>
    </source>
</evidence>
<dbReference type="Proteomes" id="UP000199309">
    <property type="component" value="Unassembled WGS sequence"/>
</dbReference>
<dbReference type="EMBL" id="FNHQ01000047">
    <property type="protein sequence ID" value="SDN42171.1"/>
    <property type="molecule type" value="Genomic_DNA"/>
</dbReference>
<evidence type="ECO:0000259" key="4">
    <source>
        <dbReference type="SMART" id="SM00382"/>
    </source>
</evidence>
<name>A0A1H0B982_9FIRM</name>
<dbReference type="NCBIfam" id="NF038214">
    <property type="entry name" value="IS21_help_AAA"/>
    <property type="match status" value="1"/>
</dbReference>